<gene>
    <name evidence="2" type="ordered locus">Dde_0844</name>
</gene>
<dbReference type="AlphaFoldDB" id="Q314K1"/>
<dbReference type="STRING" id="207559.Dde_0844"/>
<dbReference type="KEGG" id="dde:Dde_0844"/>
<dbReference type="HOGENOM" id="CLU_025996_0_0_7"/>
<dbReference type="Proteomes" id="UP000002710">
    <property type="component" value="Chromosome"/>
</dbReference>
<protein>
    <submittedName>
        <fullName evidence="2">Glycosyl transferase family 2</fullName>
    </submittedName>
</protein>
<dbReference type="SUPFAM" id="SSF53448">
    <property type="entry name" value="Nucleotide-diphospho-sugar transferases"/>
    <property type="match status" value="1"/>
</dbReference>
<sequence length="312" mass="35528">MTTTPRVSVVIPTYNYGHLLEQCLESVFAQTYKDYEVILVDDGSTDDTPGIAARYEGRIRYFRKENGGPSSARNEGIRQARGPLIAFLDSDDLWLPHKLAVQTAFADAHPEYGLVYCDMQHVEHGRVIHHSYLHERGYTCTGSGWKYVDLLREGFVFTPTVLVRKECFSAAGMHDEGLRTCQDLDMWLRIAKLYPFGFIDEPLVVRQYHGDNSTTNAERYHANHIRVFLRELESTADETAKQVLRGRLSEQYFALGYHYFSTGSRRQARRCFRSVLNYGMRADAVRYYALAALPEGLLRGLCAVTGRGPYAS</sequence>
<dbReference type="InterPro" id="IPR029044">
    <property type="entry name" value="Nucleotide-diphossugar_trans"/>
</dbReference>
<dbReference type="PANTHER" id="PTHR22916">
    <property type="entry name" value="GLYCOSYLTRANSFERASE"/>
    <property type="match status" value="1"/>
</dbReference>
<evidence type="ECO:0000313" key="2">
    <source>
        <dbReference type="EMBL" id="ABB37645.1"/>
    </source>
</evidence>
<name>Q314K1_OLEA2</name>
<dbReference type="Gene3D" id="3.90.550.10">
    <property type="entry name" value="Spore Coat Polysaccharide Biosynthesis Protein SpsA, Chain A"/>
    <property type="match status" value="1"/>
</dbReference>
<evidence type="ECO:0000259" key="1">
    <source>
        <dbReference type="Pfam" id="PF00535"/>
    </source>
</evidence>
<reference evidence="2 3" key="1">
    <citation type="journal article" date="2011" name="J. Bacteriol.">
        <title>Complete genome sequence and updated annotation of Desulfovibrio alaskensis G20.</title>
        <authorList>
            <person name="Hauser L.J."/>
            <person name="Land M.L."/>
            <person name="Brown S.D."/>
            <person name="Larimer F."/>
            <person name="Keller K.L."/>
            <person name="Rapp-Giles B.J."/>
            <person name="Price M.N."/>
            <person name="Lin M."/>
            <person name="Bruce D.C."/>
            <person name="Detter J.C."/>
            <person name="Tapia R."/>
            <person name="Han C.S."/>
            <person name="Goodwin L.A."/>
            <person name="Cheng J.F."/>
            <person name="Pitluck S."/>
            <person name="Copeland A."/>
            <person name="Lucas S."/>
            <person name="Nolan M."/>
            <person name="Lapidus A.L."/>
            <person name="Palumbo A.V."/>
            <person name="Wall J.D."/>
        </authorList>
    </citation>
    <scope>NUCLEOTIDE SEQUENCE [LARGE SCALE GENOMIC DNA]</scope>
    <source>
        <strain evidence="3">ATCC BAA 1058 / DSM 17464 / G20</strain>
    </source>
</reference>
<dbReference type="CAZy" id="GT2">
    <property type="family name" value="Glycosyltransferase Family 2"/>
</dbReference>
<dbReference type="Pfam" id="PF00535">
    <property type="entry name" value="Glycos_transf_2"/>
    <property type="match status" value="1"/>
</dbReference>
<dbReference type="GO" id="GO:0016758">
    <property type="term" value="F:hexosyltransferase activity"/>
    <property type="evidence" value="ECO:0007669"/>
    <property type="project" value="UniProtKB-ARBA"/>
</dbReference>
<dbReference type="RefSeq" id="WP_011366904.1">
    <property type="nucleotide sequence ID" value="NC_007519.1"/>
</dbReference>
<accession>Q314K1</accession>
<organism evidence="2 3">
    <name type="scientific">Oleidesulfovibrio alaskensis (strain ATCC BAA-1058 / DSM 17464 / G20)</name>
    <name type="common">Desulfovibrio alaskensis</name>
    <dbReference type="NCBI Taxonomy" id="207559"/>
    <lineage>
        <taxon>Bacteria</taxon>
        <taxon>Pseudomonadati</taxon>
        <taxon>Thermodesulfobacteriota</taxon>
        <taxon>Desulfovibrionia</taxon>
        <taxon>Desulfovibrionales</taxon>
        <taxon>Desulfovibrionaceae</taxon>
        <taxon>Oleidesulfovibrio</taxon>
    </lineage>
</organism>
<dbReference type="InterPro" id="IPR001173">
    <property type="entry name" value="Glyco_trans_2-like"/>
</dbReference>
<keyword evidence="3" id="KW-1185">Reference proteome</keyword>
<proteinExistence type="predicted"/>
<dbReference type="EMBL" id="CP000112">
    <property type="protein sequence ID" value="ABB37645.1"/>
    <property type="molecule type" value="Genomic_DNA"/>
</dbReference>
<evidence type="ECO:0000313" key="3">
    <source>
        <dbReference type="Proteomes" id="UP000002710"/>
    </source>
</evidence>
<dbReference type="PANTHER" id="PTHR22916:SF3">
    <property type="entry name" value="UDP-GLCNAC:BETAGAL BETA-1,3-N-ACETYLGLUCOSAMINYLTRANSFERASE-LIKE PROTEIN 1"/>
    <property type="match status" value="1"/>
</dbReference>
<feature type="domain" description="Glycosyltransferase 2-like" evidence="1">
    <location>
        <begin position="8"/>
        <end position="134"/>
    </location>
</feature>
<keyword evidence="2" id="KW-0808">Transferase</keyword>
<dbReference type="eggNOG" id="COG1216">
    <property type="taxonomic scope" value="Bacteria"/>
</dbReference>